<protein>
    <submittedName>
        <fullName evidence="4">FecR domain-containing protein</fullName>
    </submittedName>
</protein>
<feature type="domain" description="FecR protein" evidence="2">
    <location>
        <begin position="130"/>
        <end position="220"/>
    </location>
</feature>
<feature type="transmembrane region" description="Helical" evidence="1">
    <location>
        <begin position="88"/>
        <end position="112"/>
    </location>
</feature>
<dbReference type="Proteomes" id="UP001652504">
    <property type="component" value="Unassembled WGS sequence"/>
</dbReference>
<gene>
    <name evidence="4" type="ORF">OE749_11655</name>
</gene>
<reference evidence="4 5" key="1">
    <citation type="submission" date="2022-10" db="EMBL/GenBank/DDBJ databases">
        <title>Aestuariibacter sp. AA17 isolated from Montipora capitata coral fragment.</title>
        <authorList>
            <person name="Emsley S.A."/>
            <person name="Pfannmuller K.M."/>
            <person name="Loughran R.M."/>
            <person name="Shlafstein M."/>
            <person name="Papke E."/>
            <person name="Saw J.H."/>
            <person name="Ushijima B."/>
            <person name="Videau P."/>
        </authorList>
    </citation>
    <scope>NUCLEOTIDE SEQUENCE [LARGE SCALE GENOMIC DNA]</scope>
    <source>
        <strain evidence="4 5">AA17</strain>
    </source>
</reference>
<keyword evidence="5" id="KW-1185">Reference proteome</keyword>
<dbReference type="Pfam" id="PF16344">
    <property type="entry name" value="FecR_C"/>
    <property type="match status" value="1"/>
</dbReference>
<evidence type="ECO:0000256" key="1">
    <source>
        <dbReference type="SAM" id="Phobius"/>
    </source>
</evidence>
<keyword evidence="1" id="KW-1133">Transmembrane helix</keyword>
<keyword evidence="1" id="KW-0812">Transmembrane</keyword>
<comment type="caution">
    <text evidence="4">The sequence shown here is derived from an EMBL/GenBank/DDBJ whole genome shotgun (WGS) entry which is preliminary data.</text>
</comment>
<dbReference type="PANTHER" id="PTHR30273:SF2">
    <property type="entry name" value="PROTEIN FECR"/>
    <property type="match status" value="1"/>
</dbReference>
<evidence type="ECO:0000259" key="2">
    <source>
        <dbReference type="Pfam" id="PF04773"/>
    </source>
</evidence>
<dbReference type="PIRSF" id="PIRSF018266">
    <property type="entry name" value="FecR"/>
    <property type="match status" value="1"/>
</dbReference>
<evidence type="ECO:0000259" key="3">
    <source>
        <dbReference type="Pfam" id="PF16344"/>
    </source>
</evidence>
<dbReference type="InterPro" id="IPR012373">
    <property type="entry name" value="Ferrdict_sens_TM"/>
</dbReference>
<dbReference type="PANTHER" id="PTHR30273">
    <property type="entry name" value="PERIPLASMIC SIGNAL SENSOR AND SIGMA FACTOR ACTIVATOR FECR-RELATED"/>
    <property type="match status" value="1"/>
</dbReference>
<dbReference type="InterPro" id="IPR032508">
    <property type="entry name" value="FecR_C"/>
</dbReference>
<dbReference type="Gene3D" id="3.55.50.30">
    <property type="match status" value="1"/>
</dbReference>
<organism evidence="4 5">
    <name type="scientific">Fluctibacter corallii</name>
    <dbReference type="NCBI Taxonomy" id="2984329"/>
    <lineage>
        <taxon>Bacteria</taxon>
        <taxon>Pseudomonadati</taxon>
        <taxon>Pseudomonadota</taxon>
        <taxon>Gammaproteobacteria</taxon>
        <taxon>Alteromonadales</taxon>
        <taxon>Alteromonadaceae</taxon>
        <taxon>Fluctibacter</taxon>
    </lineage>
</organism>
<dbReference type="Pfam" id="PF04773">
    <property type="entry name" value="FecR"/>
    <property type="match status" value="1"/>
</dbReference>
<proteinExistence type="predicted"/>
<dbReference type="InterPro" id="IPR006860">
    <property type="entry name" value="FecR"/>
</dbReference>
<evidence type="ECO:0000313" key="4">
    <source>
        <dbReference type="EMBL" id="MCV2885349.1"/>
    </source>
</evidence>
<dbReference type="EMBL" id="JAOWKX010000005">
    <property type="protein sequence ID" value="MCV2885349.1"/>
    <property type="molecule type" value="Genomic_DNA"/>
</dbReference>
<dbReference type="RefSeq" id="WP_263712632.1">
    <property type="nucleotide sequence ID" value="NZ_JAOWKX010000005.1"/>
</dbReference>
<dbReference type="Gene3D" id="2.60.120.1440">
    <property type="match status" value="1"/>
</dbReference>
<name>A0ABT3A9M4_9ALTE</name>
<evidence type="ECO:0000313" key="5">
    <source>
        <dbReference type="Proteomes" id="UP001652504"/>
    </source>
</evidence>
<keyword evidence="1" id="KW-0472">Membrane</keyword>
<feature type="domain" description="Protein FecR C-terminal" evidence="3">
    <location>
        <begin position="280"/>
        <end position="339"/>
    </location>
</feature>
<accession>A0ABT3A9M4</accession>
<sequence length="352" mass="38919">MNNIIPINKKHLAREQASSWISKIDRGLRDEEFSDLKKWCEQADLHRELLFEMAELWDSLSALNELSGLFPLDASDERSTAPVSRYGFNFIGFNMATAASLVLVAFIAFLMVPQPSTRQSDFVVKSVEASTSIGEQKPVTLEDGSIIHLNTNSHVNILYTQRSRQIALTKGEAHFDVAHDPNRPFIVTAGNNTVTAVGTAFNVELDSTGMVELLVTEGKVLVKDRGTNAPITTPTQEMMRLDSVLLVSGEKAVIKGEIMSQESVALEYVQNQLAWQQGMLVFEGESLSEILAEVSRYANVSFSLSTKDLGEKRVAGHFKVGDIKGLLFALESSFGIEYVRTAPNEYVLLKKT</sequence>